<accession>A0A060SG07</accession>
<reference evidence="1" key="1">
    <citation type="submission" date="2014-01" db="EMBL/GenBank/DDBJ databases">
        <title>The genome of the white-rot fungus Pycnoporus cinnabarinus: a basidiomycete model with a versatile arsenal for lignocellulosic biomass breakdown.</title>
        <authorList>
            <person name="Levasseur A."/>
            <person name="Lomascolo A."/>
            <person name="Ruiz-Duenas F.J."/>
            <person name="Uzan E."/>
            <person name="Piumi F."/>
            <person name="Kues U."/>
            <person name="Ram A.F.J."/>
            <person name="Murat C."/>
            <person name="Haon M."/>
            <person name="Benoit I."/>
            <person name="Arfi Y."/>
            <person name="Chevret D."/>
            <person name="Drula E."/>
            <person name="Kwon M.J."/>
            <person name="Gouret P."/>
            <person name="Lesage-Meessen L."/>
            <person name="Lombard V."/>
            <person name="Mariette J."/>
            <person name="Noirot C."/>
            <person name="Park J."/>
            <person name="Patyshakuliyeva A."/>
            <person name="Wieneger R.A.B."/>
            <person name="Wosten H.A.B."/>
            <person name="Martin F."/>
            <person name="Coutinho P.M."/>
            <person name="de Vries R."/>
            <person name="Martinez A.T."/>
            <person name="Klopp C."/>
            <person name="Pontarotti P."/>
            <person name="Henrissat B."/>
            <person name="Record E."/>
        </authorList>
    </citation>
    <scope>NUCLEOTIDE SEQUENCE [LARGE SCALE GENOMIC DNA]</scope>
    <source>
        <strain evidence="1">BRFM137</strain>
    </source>
</reference>
<name>A0A060SG07_PYCCI</name>
<dbReference type="Proteomes" id="UP000029665">
    <property type="component" value="Unassembled WGS sequence"/>
</dbReference>
<gene>
    <name evidence="1" type="ORF">BN946_scf185013.g87</name>
</gene>
<organism evidence="1 2">
    <name type="scientific">Pycnoporus cinnabarinus</name>
    <name type="common">Cinnabar-red polypore</name>
    <name type="synonym">Trametes cinnabarina</name>
    <dbReference type="NCBI Taxonomy" id="5643"/>
    <lineage>
        <taxon>Eukaryota</taxon>
        <taxon>Fungi</taxon>
        <taxon>Dikarya</taxon>
        <taxon>Basidiomycota</taxon>
        <taxon>Agaricomycotina</taxon>
        <taxon>Agaricomycetes</taxon>
        <taxon>Polyporales</taxon>
        <taxon>Polyporaceae</taxon>
        <taxon>Trametes</taxon>
    </lineage>
</organism>
<dbReference type="OrthoDB" id="124582at2759"/>
<protein>
    <submittedName>
        <fullName evidence="1">Uncharacterized protein</fullName>
    </submittedName>
</protein>
<keyword evidence="2" id="KW-1185">Reference proteome</keyword>
<dbReference type="HOGENOM" id="CLU_1846120_0_0_1"/>
<evidence type="ECO:0000313" key="1">
    <source>
        <dbReference type="EMBL" id="CDO73452.1"/>
    </source>
</evidence>
<sequence length="139" mass="15642">MKKKKTNTTWLRAHRQILGYDPDYRHRNKLTNIVWSKDELATVLSQALEITGPFLFSKTYPTAPNFVLEVDGLGVIGLPFSVRDAAAINAQAEQAPYGEADKIVVDNSVQDMLEIDATHVRFENAGWKAFMDTTVREVC</sequence>
<proteinExistence type="predicted"/>
<evidence type="ECO:0000313" key="2">
    <source>
        <dbReference type="Proteomes" id="UP000029665"/>
    </source>
</evidence>
<dbReference type="AlphaFoldDB" id="A0A060SG07"/>
<comment type="caution">
    <text evidence="1">The sequence shown here is derived from an EMBL/GenBank/DDBJ whole genome shotgun (WGS) entry which is preliminary data.</text>
</comment>
<dbReference type="EMBL" id="CCBP010000121">
    <property type="protein sequence ID" value="CDO73452.1"/>
    <property type="molecule type" value="Genomic_DNA"/>
</dbReference>